<evidence type="ECO:0000313" key="1">
    <source>
        <dbReference type="EMBL" id="MQL87366.1"/>
    </source>
</evidence>
<dbReference type="Proteomes" id="UP000652761">
    <property type="component" value="Unassembled WGS sequence"/>
</dbReference>
<evidence type="ECO:0000313" key="2">
    <source>
        <dbReference type="Proteomes" id="UP000652761"/>
    </source>
</evidence>
<dbReference type="GO" id="GO:1990052">
    <property type="term" value="P:ER to chloroplast lipid transport"/>
    <property type="evidence" value="ECO:0007669"/>
    <property type="project" value="InterPro"/>
</dbReference>
<proteinExistence type="predicted"/>
<dbReference type="GO" id="GO:0070300">
    <property type="term" value="F:phosphatidic acid binding"/>
    <property type="evidence" value="ECO:0007669"/>
    <property type="project" value="InterPro"/>
</dbReference>
<name>A0A843UXH5_COLES</name>
<dbReference type="OrthoDB" id="512148at2759"/>
<dbReference type="PANTHER" id="PTHR34954">
    <property type="entry name" value="EXPRESSED PROTEIN"/>
    <property type="match status" value="1"/>
</dbReference>
<dbReference type="AlphaFoldDB" id="A0A843UXH5"/>
<dbReference type="GO" id="GO:0009941">
    <property type="term" value="C:chloroplast envelope"/>
    <property type="evidence" value="ECO:0007669"/>
    <property type="project" value="TreeGrafter"/>
</dbReference>
<sequence>MANLRLAMDAAFWDLNVSTPQSLVDGVARAVPGEPAPLDGARAGRTIRPLQLAFFHNAFPLGLTPSFCPTSRKELGSFAIQSLLFGPSFGDWWMGLIGQFRPRKLISAIKTELQNADEIDVAALKDVSPTPDTSLLFSIESGGEGKSWRRNRSKTTLIHKLENHDITFEAAWPGLFVDKNGNYWDVPISLSLDVASLVSDSGLRYRFGLHENAGYPRPFNSSVNDENIPPALMPGIYAKAAFSYEKRKDFWREKEKKQPARTFEKEPPWLASYDDRLKEPHASISGIIGGSSAVRFEGISRRNAAERAVGGVQNSTTSIKKNPFSADMFGSLCYTFQHGKFKDDFNDLTRLDARLDVSSVSAFIKGMSHLVSDTIRGPTERKVNPLASPRVTLILQQQVAGPIVFRVDSKFGFTSPSGKHSPQVEDIMYSLSYSLRLLRSGKILAWYSPKRKEAMYLVRFTDPYSGYGFIYI</sequence>
<reference evidence="1" key="1">
    <citation type="submission" date="2017-07" db="EMBL/GenBank/DDBJ databases">
        <title>Taro Niue Genome Assembly and Annotation.</title>
        <authorList>
            <person name="Atibalentja N."/>
            <person name="Keating K."/>
            <person name="Fields C.J."/>
        </authorList>
    </citation>
    <scope>NUCLEOTIDE SEQUENCE</scope>
    <source>
        <strain evidence="1">Niue_2</strain>
        <tissue evidence="1">Leaf</tissue>
    </source>
</reference>
<gene>
    <name evidence="1" type="ORF">Taro_019922</name>
</gene>
<dbReference type="InterPro" id="IPR044160">
    <property type="entry name" value="TGD4-like"/>
</dbReference>
<protein>
    <submittedName>
        <fullName evidence="1">Uncharacterized protein</fullName>
    </submittedName>
</protein>
<dbReference type="PANTHER" id="PTHR34954:SF3">
    <property type="entry name" value="EXPRESSED PROTEIN"/>
    <property type="match status" value="1"/>
</dbReference>
<comment type="caution">
    <text evidence="1">The sequence shown here is derived from an EMBL/GenBank/DDBJ whole genome shotgun (WGS) entry which is preliminary data.</text>
</comment>
<dbReference type="EMBL" id="NMUH01000973">
    <property type="protein sequence ID" value="MQL87366.1"/>
    <property type="molecule type" value="Genomic_DNA"/>
</dbReference>
<organism evidence="1 2">
    <name type="scientific">Colocasia esculenta</name>
    <name type="common">Wild taro</name>
    <name type="synonym">Arum esculentum</name>
    <dbReference type="NCBI Taxonomy" id="4460"/>
    <lineage>
        <taxon>Eukaryota</taxon>
        <taxon>Viridiplantae</taxon>
        <taxon>Streptophyta</taxon>
        <taxon>Embryophyta</taxon>
        <taxon>Tracheophyta</taxon>
        <taxon>Spermatophyta</taxon>
        <taxon>Magnoliopsida</taxon>
        <taxon>Liliopsida</taxon>
        <taxon>Araceae</taxon>
        <taxon>Aroideae</taxon>
        <taxon>Colocasieae</taxon>
        <taxon>Colocasia</taxon>
    </lineage>
</organism>
<dbReference type="GO" id="GO:0034196">
    <property type="term" value="P:acylglycerol transport"/>
    <property type="evidence" value="ECO:0007669"/>
    <property type="project" value="InterPro"/>
</dbReference>
<keyword evidence="2" id="KW-1185">Reference proteome</keyword>
<accession>A0A843UXH5</accession>